<evidence type="ECO:0000313" key="8">
    <source>
        <dbReference type="EMBL" id="ABO51473.1"/>
    </source>
</evidence>
<evidence type="ECO:0000259" key="7">
    <source>
        <dbReference type="PROSITE" id="PS50109"/>
    </source>
</evidence>
<dbReference type="eggNOG" id="COG0642">
    <property type="taxonomic scope" value="Bacteria"/>
</dbReference>
<evidence type="ECO:0000256" key="1">
    <source>
        <dbReference type="ARBA" id="ARBA00000085"/>
    </source>
</evidence>
<protein>
    <recommendedName>
        <fullName evidence="3">histidine kinase</fullName>
        <ecNumber evidence="3">2.7.13.3</ecNumber>
    </recommendedName>
</protein>
<keyword evidence="9" id="KW-1185">Reference proteome</keyword>
<dbReference type="InterPro" id="IPR005467">
    <property type="entry name" value="His_kinase_dom"/>
</dbReference>
<dbReference type="PANTHER" id="PTHR42878">
    <property type="entry name" value="TWO-COMPONENT HISTIDINE KINASE"/>
    <property type="match status" value="1"/>
</dbReference>
<reference evidence="8 9" key="1">
    <citation type="submission" date="2007-03" db="EMBL/GenBank/DDBJ databases">
        <title>Complete sequence of Desulfotomaculum reducens MI-1.</title>
        <authorList>
            <consortium name="US DOE Joint Genome Institute"/>
            <person name="Copeland A."/>
            <person name="Lucas S."/>
            <person name="Lapidus A."/>
            <person name="Barry K."/>
            <person name="Detter J.C."/>
            <person name="Glavina del Rio T."/>
            <person name="Hammon N."/>
            <person name="Israni S."/>
            <person name="Dalin E."/>
            <person name="Tice H."/>
            <person name="Pitluck S."/>
            <person name="Sims D."/>
            <person name="Brettin T."/>
            <person name="Bruce D."/>
            <person name="Han C."/>
            <person name="Tapia R."/>
            <person name="Schmutz J."/>
            <person name="Larimer F."/>
            <person name="Land M."/>
            <person name="Hauser L."/>
            <person name="Kyrpides N."/>
            <person name="Kim E."/>
            <person name="Tebo B.M."/>
            <person name="Richardson P."/>
        </authorList>
    </citation>
    <scope>NUCLEOTIDE SEQUENCE [LARGE SCALE GENOMIC DNA]</scope>
    <source>
        <strain evidence="8 9">MI-1</strain>
    </source>
</reference>
<name>A4J8S0_DESRM</name>
<evidence type="ECO:0000313" key="9">
    <source>
        <dbReference type="Proteomes" id="UP000001556"/>
    </source>
</evidence>
<keyword evidence="5 8" id="KW-0418">Kinase</keyword>
<proteinExistence type="predicted"/>
<dbReference type="InterPro" id="IPR003594">
    <property type="entry name" value="HATPase_dom"/>
</dbReference>
<dbReference type="Pfam" id="PF13188">
    <property type="entry name" value="PAS_8"/>
    <property type="match status" value="1"/>
</dbReference>
<dbReference type="GO" id="GO:0000156">
    <property type="term" value="F:phosphorelay response regulator activity"/>
    <property type="evidence" value="ECO:0007669"/>
    <property type="project" value="TreeGrafter"/>
</dbReference>
<evidence type="ECO:0000256" key="5">
    <source>
        <dbReference type="ARBA" id="ARBA00022777"/>
    </source>
</evidence>
<dbReference type="AlphaFoldDB" id="A4J8S0"/>
<dbReference type="SMART" id="SM00387">
    <property type="entry name" value="HATPase_c"/>
    <property type="match status" value="1"/>
</dbReference>
<dbReference type="RefSeq" id="WP_011879264.1">
    <property type="nucleotide sequence ID" value="NC_009253.1"/>
</dbReference>
<accession>A4J8S0</accession>
<dbReference type="GO" id="GO:0007234">
    <property type="term" value="P:osmosensory signaling via phosphorelay pathway"/>
    <property type="evidence" value="ECO:0007669"/>
    <property type="project" value="TreeGrafter"/>
</dbReference>
<dbReference type="HOGENOM" id="CLU_049578_0_0_9"/>
<dbReference type="Pfam" id="PF02518">
    <property type="entry name" value="HATPase_c"/>
    <property type="match status" value="1"/>
</dbReference>
<dbReference type="Gene3D" id="3.30.565.10">
    <property type="entry name" value="Histidine kinase-like ATPase, C-terminal domain"/>
    <property type="match status" value="1"/>
</dbReference>
<evidence type="ECO:0000256" key="2">
    <source>
        <dbReference type="ARBA" id="ARBA00004370"/>
    </source>
</evidence>
<dbReference type="InterPro" id="IPR036890">
    <property type="entry name" value="HATPase_C_sf"/>
</dbReference>
<dbReference type="GO" id="GO:0030295">
    <property type="term" value="F:protein kinase activator activity"/>
    <property type="evidence" value="ECO:0007669"/>
    <property type="project" value="TreeGrafter"/>
</dbReference>
<evidence type="ECO:0000256" key="3">
    <source>
        <dbReference type="ARBA" id="ARBA00012438"/>
    </source>
</evidence>
<dbReference type="KEGG" id="drm:Dred_2970"/>
<comment type="subcellular location">
    <subcellularLocation>
        <location evidence="2">Membrane</location>
    </subcellularLocation>
</comment>
<dbReference type="InterPro" id="IPR000014">
    <property type="entry name" value="PAS"/>
</dbReference>
<dbReference type="GO" id="GO:0004673">
    <property type="term" value="F:protein histidine kinase activity"/>
    <property type="evidence" value="ECO:0007669"/>
    <property type="project" value="UniProtKB-EC"/>
</dbReference>
<gene>
    <name evidence="8" type="ordered locus">Dred_2970</name>
</gene>
<evidence type="ECO:0000256" key="4">
    <source>
        <dbReference type="ARBA" id="ARBA00022679"/>
    </source>
</evidence>
<dbReference type="OrthoDB" id="9792686at2"/>
<dbReference type="PANTHER" id="PTHR42878:SF14">
    <property type="entry name" value="OSMOLARITY TWO-COMPONENT SYSTEM PROTEIN SSK1"/>
    <property type="match status" value="1"/>
</dbReference>
<sequence>MSELLFENHFSHFAPAARLPLNKILEQSCVVKKIQEVHSVFDAFPNVILILNQHRQVVYCNKALVDLLNLEDSSSVLGARPGEVLNCVHAWENEAGCGTSEHCMSCGAALAILAGLSGERASRECRATVKQQGQFISLDLLFTAKPLTLEGQCFTLVFVTDISHEKRRKFLERIFFHDILNTAGSLRGIVELLGTVKESAQKQELMKDLEEVAGSLIEEILDQRDLLSAENNELKVSPEPFDPVELLNSMMDHYVNHPVAQGITLEVVETLEEATIVSDPILLKRVLGNMVKNALEASQPGDVVSLGVKQIGAEIYFWVNNPREMPRDVQLQVFKRSFSTKGGSRGLGTYSMKLLTERYLKGSISFTVKEGRGTTFTIRYPLTIRE</sequence>
<comment type="catalytic activity">
    <reaction evidence="1">
        <text>ATP + protein L-histidine = ADP + protein N-phospho-L-histidine.</text>
        <dbReference type="EC" id="2.7.13.3"/>
    </reaction>
</comment>
<dbReference type="PROSITE" id="PS50109">
    <property type="entry name" value="HIS_KIN"/>
    <property type="match status" value="1"/>
</dbReference>
<keyword evidence="4" id="KW-0808">Transferase</keyword>
<dbReference type="EC" id="2.7.13.3" evidence="3"/>
<dbReference type="InterPro" id="IPR050351">
    <property type="entry name" value="BphY/WalK/GraS-like"/>
</dbReference>
<dbReference type="Gene3D" id="3.30.450.20">
    <property type="entry name" value="PAS domain"/>
    <property type="match status" value="1"/>
</dbReference>
<organism evidence="8 9">
    <name type="scientific">Desulforamulus reducens (strain ATCC BAA-1160 / DSM 100696 / MI-1)</name>
    <name type="common">Desulfotomaculum reducens</name>
    <dbReference type="NCBI Taxonomy" id="349161"/>
    <lineage>
        <taxon>Bacteria</taxon>
        <taxon>Bacillati</taxon>
        <taxon>Bacillota</taxon>
        <taxon>Clostridia</taxon>
        <taxon>Eubacteriales</taxon>
        <taxon>Peptococcaceae</taxon>
        <taxon>Desulforamulus</taxon>
    </lineage>
</organism>
<feature type="domain" description="Histidine kinase" evidence="7">
    <location>
        <begin position="174"/>
        <end position="384"/>
    </location>
</feature>
<keyword evidence="6" id="KW-0902">Two-component regulatory system</keyword>
<dbReference type="Proteomes" id="UP000001556">
    <property type="component" value="Chromosome"/>
</dbReference>
<dbReference type="SUPFAM" id="SSF55874">
    <property type="entry name" value="ATPase domain of HSP90 chaperone/DNA topoisomerase II/histidine kinase"/>
    <property type="match status" value="1"/>
</dbReference>
<dbReference type="EMBL" id="CP000612">
    <property type="protein sequence ID" value="ABO51473.1"/>
    <property type="molecule type" value="Genomic_DNA"/>
</dbReference>
<evidence type="ECO:0000256" key="6">
    <source>
        <dbReference type="ARBA" id="ARBA00023012"/>
    </source>
</evidence>
<dbReference type="STRING" id="349161.Dred_2970"/>